<protein>
    <submittedName>
        <fullName evidence="1">Uncharacterized protein</fullName>
    </submittedName>
</protein>
<dbReference type="Proteomes" id="UP000006073">
    <property type="component" value="Unassembled WGS sequence"/>
</dbReference>
<evidence type="ECO:0000313" key="2">
    <source>
        <dbReference type="Proteomes" id="UP000006073"/>
    </source>
</evidence>
<sequence>MVLALWGLFLIEIWWKYYRNIVEIGFVLVVHMIDLNY</sequence>
<reference evidence="1 2" key="1">
    <citation type="journal article" date="2013" name="Genome Announc.">
        <title>Draft Genome Sequence of Indibacter alkaliphilus Strain LW1T, Isolated from Lonar Lake, a Haloalkaline Lake in the Buldana District of Maharashtra, India.</title>
        <authorList>
            <person name="Singh A."/>
            <person name="Kumar Jangir P."/>
            <person name="Sharma R."/>
            <person name="Singh A."/>
            <person name="Kumar Pinnaka A."/>
            <person name="Shivaji S."/>
        </authorList>
    </citation>
    <scope>NUCLEOTIDE SEQUENCE [LARGE SCALE GENOMIC DNA]</scope>
    <source>
        <strain evidence="2">CCUG 57479 / KCTC 22604 / LW1</strain>
    </source>
</reference>
<comment type="caution">
    <text evidence="1">The sequence shown here is derived from an EMBL/GenBank/DDBJ whole genome shotgun (WGS) entry which is preliminary data.</text>
</comment>
<evidence type="ECO:0000313" key="1">
    <source>
        <dbReference type="EMBL" id="EOZ96860.1"/>
    </source>
</evidence>
<dbReference type="AlphaFoldDB" id="S2DI38"/>
<organism evidence="1 2">
    <name type="scientific">Indibacter alkaliphilus (strain CCUG 57479 / KCTC 22604 / LW1)</name>
    <dbReference type="NCBI Taxonomy" id="1189612"/>
    <lineage>
        <taxon>Bacteria</taxon>
        <taxon>Pseudomonadati</taxon>
        <taxon>Bacteroidota</taxon>
        <taxon>Cytophagia</taxon>
        <taxon>Cytophagales</taxon>
        <taxon>Cyclobacteriaceae</taxon>
    </lineage>
</organism>
<proteinExistence type="predicted"/>
<accession>S2DI38</accession>
<name>S2DI38_INDAL</name>
<keyword evidence="2" id="KW-1185">Reference proteome</keyword>
<gene>
    <name evidence="1" type="ORF">A33Q_2170</name>
</gene>
<dbReference type="EMBL" id="ALWO02000032">
    <property type="protein sequence ID" value="EOZ96860.1"/>
    <property type="molecule type" value="Genomic_DNA"/>
</dbReference>